<comment type="caution">
    <text evidence="1">The sequence shown here is derived from an EMBL/GenBank/DDBJ whole genome shotgun (WGS) entry which is preliminary data.</text>
</comment>
<dbReference type="AlphaFoldDB" id="A0AAD9E4T9"/>
<name>A0AAD9E4T9_9PEZI</name>
<keyword evidence="2" id="KW-1185">Reference proteome</keyword>
<keyword evidence="1" id="KW-0808">Transferase</keyword>
<keyword evidence="1" id="KW-0695">RNA-directed DNA polymerase</keyword>
<feature type="non-terminal residue" evidence="1">
    <location>
        <position position="1"/>
    </location>
</feature>
<organism evidence="1 2">
    <name type="scientific">Colletotrichum chrysophilum</name>
    <dbReference type="NCBI Taxonomy" id="1836956"/>
    <lineage>
        <taxon>Eukaryota</taxon>
        <taxon>Fungi</taxon>
        <taxon>Dikarya</taxon>
        <taxon>Ascomycota</taxon>
        <taxon>Pezizomycotina</taxon>
        <taxon>Sordariomycetes</taxon>
        <taxon>Hypocreomycetidae</taxon>
        <taxon>Glomerellales</taxon>
        <taxon>Glomerellaceae</taxon>
        <taxon>Colletotrichum</taxon>
        <taxon>Colletotrichum gloeosporioides species complex</taxon>
    </lineage>
</organism>
<reference evidence="1" key="1">
    <citation type="submission" date="2023-01" db="EMBL/GenBank/DDBJ databases">
        <title>Colletotrichum chrysophilum M932 genome sequence.</title>
        <authorList>
            <person name="Baroncelli R."/>
        </authorList>
    </citation>
    <scope>NUCLEOTIDE SEQUENCE</scope>
    <source>
        <strain evidence="1">M932</strain>
    </source>
</reference>
<gene>
    <name evidence="1" type="ORF">CCHR01_19794</name>
</gene>
<dbReference type="EMBL" id="JAQOWY010001126">
    <property type="protein sequence ID" value="KAK1837584.1"/>
    <property type="molecule type" value="Genomic_DNA"/>
</dbReference>
<sequence>EACKQVPESQQYPTLAHLKRQSKALAFQTFADRWPSLCPRQYADLGTVPRPKPPELCLPRHLLGRLYMATSHHGDFTVCHETFGHQDALLYCGRGKPKTPVRSYFCKRGRKATPRHLRQKMSKASVDFLLGTAKGASLLCECMEATNFFTEICPTH</sequence>
<protein>
    <submittedName>
        <fullName evidence="1">Reverse transcriptase</fullName>
    </submittedName>
</protein>
<evidence type="ECO:0000313" key="2">
    <source>
        <dbReference type="Proteomes" id="UP001243330"/>
    </source>
</evidence>
<accession>A0AAD9E4T9</accession>
<proteinExistence type="predicted"/>
<dbReference type="Proteomes" id="UP001243330">
    <property type="component" value="Unassembled WGS sequence"/>
</dbReference>
<evidence type="ECO:0000313" key="1">
    <source>
        <dbReference type="EMBL" id="KAK1837584.1"/>
    </source>
</evidence>
<keyword evidence="1" id="KW-0548">Nucleotidyltransferase</keyword>
<dbReference type="GO" id="GO:0003964">
    <property type="term" value="F:RNA-directed DNA polymerase activity"/>
    <property type="evidence" value="ECO:0007669"/>
    <property type="project" value="UniProtKB-KW"/>
</dbReference>